<dbReference type="RefSeq" id="XP_005716028.1">
    <property type="nucleotide sequence ID" value="XM_005715971.1"/>
</dbReference>
<dbReference type="PANTHER" id="PTHR10671:SF108">
    <property type="entry name" value="CLAUDIN FAMILY PROTEIN-RELATED"/>
    <property type="match status" value="1"/>
</dbReference>
<dbReference type="InterPro" id="IPR004031">
    <property type="entry name" value="PMP22/EMP/MP20/Claudin"/>
</dbReference>
<keyword evidence="8" id="KW-1185">Reference proteome</keyword>
<evidence type="ECO:0008006" key="9">
    <source>
        <dbReference type="Google" id="ProtNLM"/>
    </source>
</evidence>
<dbReference type="InterPro" id="IPR017974">
    <property type="entry name" value="Claudin_CS"/>
</dbReference>
<keyword evidence="6" id="KW-0732">Signal</keyword>
<dbReference type="Gene3D" id="1.20.140.150">
    <property type="match status" value="1"/>
</dbReference>
<comment type="subcellular location">
    <subcellularLocation>
        <location evidence="1">Membrane</location>
        <topology evidence="1">Multi-pass membrane protein</topology>
    </subcellularLocation>
</comment>
<protein>
    <recommendedName>
        <fullName evidence="9">Claudin</fullName>
    </recommendedName>
</protein>
<organism evidence="7 8">
    <name type="scientific">Chondrus crispus</name>
    <name type="common">Carrageen Irish moss</name>
    <name type="synonym">Polymorpha crispa</name>
    <dbReference type="NCBI Taxonomy" id="2769"/>
    <lineage>
        <taxon>Eukaryota</taxon>
        <taxon>Rhodophyta</taxon>
        <taxon>Florideophyceae</taxon>
        <taxon>Rhodymeniophycidae</taxon>
        <taxon>Gigartinales</taxon>
        <taxon>Gigartinaceae</taxon>
        <taxon>Chondrus</taxon>
    </lineage>
</organism>
<gene>
    <name evidence="7" type="ORF">CHC_T00004601001</name>
</gene>
<proteinExistence type="predicted"/>
<keyword evidence="4 5" id="KW-0472">Membrane</keyword>
<dbReference type="GO" id="GO:0005886">
    <property type="term" value="C:plasma membrane"/>
    <property type="evidence" value="ECO:0007669"/>
    <property type="project" value="TreeGrafter"/>
</dbReference>
<dbReference type="PROSITE" id="PS01346">
    <property type="entry name" value="CLAUDIN"/>
    <property type="match status" value="1"/>
</dbReference>
<accession>R7QDP2</accession>
<evidence type="ECO:0000256" key="3">
    <source>
        <dbReference type="ARBA" id="ARBA00022989"/>
    </source>
</evidence>
<dbReference type="GeneID" id="17323741"/>
<feature type="transmembrane region" description="Helical" evidence="5">
    <location>
        <begin position="128"/>
        <end position="151"/>
    </location>
</feature>
<dbReference type="InterPro" id="IPR050579">
    <property type="entry name" value="PMP-22/EMP/MP20-like"/>
</dbReference>
<feature type="chain" id="PRO_5004442698" description="Claudin" evidence="6">
    <location>
        <begin position="26"/>
        <end position="238"/>
    </location>
</feature>
<name>R7QDP2_CHOCR</name>
<dbReference type="Pfam" id="PF13903">
    <property type="entry name" value="Claudin_2"/>
    <property type="match status" value="1"/>
</dbReference>
<reference evidence="8" key="1">
    <citation type="journal article" date="2013" name="Proc. Natl. Acad. Sci. U.S.A.">
        <title>Genome structure and metabolic features in the red seaweed Chondrus crispus shed light on evolution of the Archaeplastida.</title>
        <authorList>
            <person name="Collen J."/>
            <person name="Porcel B."/>
            <person name="Carre W."/>
            <person name="Ball S.G."/>
            <person name="Chaparro C."/>
            <person name="Tonon T."/>
            <person name="Barbeyron T."/>
            <person name="Michel G."/>
            <person name="Noel B."/>
            <person name="Valentin K."/>
            <person name="Elias M."/>
            <person name="Artiguenave F."/>
            <person name="Arun A."/>
            <person name="Aury J.M."/>
            <person name="Barbosa-Neto J.F."/>
            <person name="Bothwell J.H."/>
            <person name="Bouget F.Y."/>
            <person name="Brillet L."/>
            <person name="Cabello-Hurtado F."/>
            <person name="Capella-Gutierrez S."/>
            <person name="Charrier B."/>
            <person name="Cladiere L."/>
            <person name="Cock J.M."/>
            <person name="Coelho S.M."/>
            <person name="Colleoni C."/>
            <person name="Czjzek M."/>
            <person name="Da Silva C."/>
            <person name="Delage L."/>
            <person name="Denoeud F."/>
            <person name="Deschamps P."/>
            <person name="Dittami S.M."/>
            <person name="Gabaldon T."/>
            <person name="Gachon C.M."/>
            <person name="Groisillier A."/>
            <person name="Herve C."/>
            <person name="Jabbari K."/>
            <person name="Katinka M."/>
            <person name="Kloareg B."/>
            <person name="Kowalczyk N."/>
            <person name="Labadie K."/>
            <person name="Leblanc C."/>
            <person name="Lopez P.J."/>
            <person name="McLachlan D.H."/>
            <person name="Meslet-Cladiere L."/>
            <person name="Moustafa A."/>
            <person name="Nehr Z."/>
            <person name="Nyvall Collen P."/>
            <person name="Panaud O."/>
            <person name="Partensky F."/>
            <person name="Poulain J."/>
            <person name="Rensing S.A."/>
            <person name="Rousvoal S."/>
            <person name="Samson G."/>
            <person name="Symeonidi A."/>
            <person name="Weissenbach J."/>
            <person name="Zambounis A."/>
            <person name="Wincker P."/>
            <person name="Boyen C."/>
        </authorList>
    </citation>
    <scope>NUCLEOTIDE SEQUENCE [LARGE SCALE GENOMIC DNA]</scope>
    <source>
        <strain evidence="8">cv. Stackhouse</strain>
    </source>
</reference>
<evidence type="ECO:0000313" key="8">
    <source>
        <dbReference type="Proteomes" id="UP000012073"/>
    </source>
</evidence>
<keyword evidence="3 5" id="KW-1133">Transmembrane helix</keyword>
<sequence>MVKLFPVVGTLLSIVSLVLLAVGAATNKWVVMDKTNTELNPTTVNSKLGIQDKQVGVTSSTSDITYSVSHYGLWIGCHVEHKGAVSCSYIGSRCFSNVCWIRKTSRSRTKTCLDTRVSSVPNCTAYQVIRAFVTLGALAMICGVATQLVSLLTVNRSLAMLAGLIIFLAGLFVMVAFAIFYSEEVAKSGLRGVGHIGYSLKLITAAWPLMLLCGLLSCFAASMGLRHKEISDYSASNY</sequence>
<evidence type="ECO:0000256" key="1">
    <source>
        <dbReference type="ARBA" id="ARBA00004141"/>
    </source>
</evidence>
<evidence type="ECO:0000313" key="7">
    <source>
        <dbReference type="EMBL" id="CDF36209.1"/>
    </source>
</evidence>
<keyword evidence="2 5" id="KW-0812">Transmembrane</keyword>
<dbReference type="PANTHER" id="PTHR10671">
    <property type="entry name" value="EPITHELIAL MEMBRANE PROTEIN-RELATED"/>
    <property type="match status" value="1"/>
</dbReference>
<evidence type="ECO:0000256" key="6">
    <source>
        <dbReference type="SAM" id="SignalP"/>
    </source>
</evidence>
<evidence type="ECO:0000256" key="4">
    <source>
        <dbReference type="ARBA" id="ARBA00023136"/>
    </source>
</evidence>
<dbReference type="KEGG" id="ccp:CHC_T00004601001"/>
<dbReference type="AlphaFoldDB" id="R7QDP2"/>
<evidence type="ECO:0000256" key="2">
    <source>
        <dbReference type="ARBA" id="ARBA00022692"/>
    </source>
</evidence>
<dbReference type="OMA" id="FRVIACI"/>
<dbReference type="OrthoDB" id="10503131at2759"/>
<feature type="signal peptide" evidence="6">
    <location>
        <begin position="1"/>
        <end position="25"/>
    </location>
</feature>
<dbReference type="Gramene" id="CDF36209">
    <property type="protein sequence ID" value="CDF36209"/>
    <property type="gene ID" value="CHC_T00004601001"/>
</dbReference>
<dbReference type="Proteomes" id="UP000012073">
    <property type="component" value="Unassembled WGS sequence"/>
</dbReference>
<dbReference type="EMBL" id="HG001766">
    <property type="protein sequence ID" value="CDF36209.1"/>
    <property type="molecule type" value="Genomic_DNA"/>
</dbReference>
<feature type="transmembrane region" description="Helical" evidence="5">
    <location>
        <begin position="158"/>
        <end position="182"/>
    </location>
</feature>
<evidence type="ECO:0000256" key="5">
    <source>
        <dbReference type="SAM" id="Phobius"/>
    </source>
</evidence>
<feature type="transmembrane region" description="Helical" evidence="5">
    <location>
        <begin position="202"/>
        <end position="225"/>
    </location>
</feature>